<organism evidence="1 2">
    <name type="scientific">Flavobacterium alvei</name>
    <dbReference type="NCBI Taxonomy" id="2080416"/>
    <lineage>
        <taxon>Bacteria</taxon>
        <taxon>Pseudomonadati</taxon>
        <taxon>Bacteroidota</taxon>
        <taxon>Flavobacteriia</taxon>
        <taxon>Flavobacteriales</taxon>
        <taxon>Flavobacteriaceae</taxon>
        <taxon>Flavobacterium</taxon>
    </lineage>
</organism>
<reference evidence="1 2" key="1">
    <citation type="submission" date="2018-01" db="EMBL/GenBank/DDBJ databases">
        <authorList>
            <person name="Gaut B.S."/>
            <person name="Morton B.R."/>
            <person name="Clegg M.T."/>
            <person name="Duvall M.R."/>
        </authorList>
    </citation>
    <scope>NUCLEOTIDE SEQUENCE [LARGE SCALE GENOMIC DNA]</scope>
    <source>
        <strain evidence="1 2">HR-AY</strain>
    </source>
</reference>
<evidence type="ECO:0000313" key="1">
    <source>
        <dbReference type="EMBL" id="POY39770.1"/>
    </source>
</evidence>
<gene>
    <name evidence="1" type="ORF">C3L50_08030</name>
</gene>
<evidence type="ECO:0000313" key="2">
    <source>
        <dbReference type="Proteomes" id="UP000237310"/>
    </source>
</evidence>
<comment type="caution">
    <text evidence="1">The sequence shown here is derived from an EMBL/GenBank/DDBJ whole genome shotgun (WGS) entry which is preliminary data.</text>
</comment>
<dbReference type="Proteomes" id="UP000237310">
    <property type="component" value="Unassembled WGS sequence"/>
</dbReference>
<keyword evidence="2" id="KW-1185">Reference proteome</keyword>
<dbReference type="EMBL" id="PQVG01000004">
    <property type="protein sequence ID" value="POY39770.1"/>
    <property type="molecule type" value="Genomic_DNA"/>
</dbReference>
<accession>A0A2S5AB06</accession>
<sequence length="300" mass="35533">MYFSLKFIEMRKIILLFFLITLTCFSQQKNISIESFRTNDRIFYGSIDDKYDITIYLKVENFSEDHLYVYSVKGWYYYNKVKKNIPLVGVFNPMTGLTLFNTNDKTFEKKILDFYFTGVVWDKLDEIEAFKNYNEKIFISNNTKESNSWSNNAKNLKLTINNELEDIYIFEDFKFLKIGSSIINLSNYHLNYKDLEIISKKTSTSEIRLLLKYEQFGNPNIQGMCGGSMDFGYIILVINNKNELIQFEEIEIENCRAFIYSQQLEENNKKILKYKITDSSNDKENNKTITIDTESIRLIK</sequence>
<dbReference type="AlphaFoldDB" id="A0A2S5AB06"/>
<protein>
    <submittedName>
        <fullName evidence="1">Uncharacterized protein</fullName>
    </submittedName>
</protein>
<name>A0A2S5AB06_9FLAO</name>
<proteinExistence type="predicted"/>